<dbReference type="WBParaSite" id="BXY_0505000.1">
    <property type="protein sequence ID" value="BXY_0505000.1"/>
    <property type="gene ID" value="BXY_0505000"/>
</dbReference>
<dbReference type="OrthoDB" id="15001at2759"/>
<evidence type="ECO:0000313" key="5">
    <source>
        <dbReference type="WBParaSite" id="BXY_0505000.1"/>
    </source>
</evidence>
<reference evidence="2" key="2">
    <citation type="submission" date="2020-08" db="EMBL/GenBank/DDBJ databases">
        <authorList>
            <person name="Kikuchi T."/>
        </authorList>
    </citation>
    <scope>NUCLEOTIDE SEQUENCE</scope>
    <source>
        <strain evidence="1">Ka4C1</strain>
    </source>
</reference>
<evidence type="ECO:0000313" key="1">
    <source>
        <dbReference type="EMBL" id="CAD5214715.1"/>
    </source>
</evidence>
<accession>A0A1I7RWD7</accession>
<dbReference type="Proteomes" id="UP000582659">
    <property type="component" value="Unassembled WGS sequence"/>
</dbReference>
<protein>
    <submittedName>
        <fullName evidence="1">(pine wood nematode) hypothetical protein</fullName>
    </submittedName>
</protein>
<dbReference type="Proteomes" id="UP000095284">
    <property type="component" value="Unplaced"/>
</dbReference>
<organism evidence="3 5">
    <name type="scientific">Bursaphelenchus xylophilus</name>
    <name type="common">Pinewood nematode worm</name>
    <name type="synonym">Aphelenchoides xylophilus</name>
    <dbReference type="NCBI Taxonomy" id="6326"/>
    <lineage>
        <taxon>Eukaryota</taxon>
        <taxon>Metazoa</taxon>
        <taxon>Ecdysozoa</taxon>
        <taxon>Nematoda</taxon>
        <taxon>Chromadorea</taxon>
        <taxon>Rhabditida</taxon>
        <taxon>Tylenchina</taxon>
        <taxon>Tylenchomorpha</taxon>
        <taxon>Aphelenchoidea</taxon>
        <taxon>Aphelenchoididae</taxon>
        <taxon>Bursaphelenchus</taxon>
    </lineage>
</organism>
<dbReference type="AlphaFoldDB" id="A0A1I7RWD7"/>
<dbReference type="EMBL" id="CAJFCV020000002">
    <property type="protein sequence ID" value="CAG9095506.1"/>
    <property type="molecule type" value="Genomic_DNA"/>
</dbReference>
<dbReference type="eggNOG" id="ENOG502S6X8">
    <property type="taxonomic scope" value="Eukaryota"/>
</dbReference>
<proteinExistence type="predicted"/>
<name>A0A1I7RWD7_BURXY</name>
<dbReference type="Proteomes" id="UP000659654">
    <property type="component" value="Unassembled WGS sequence"/>
</dbReference>
<gene>
    <name evidence="1" type="ORF">BXYJ_LOCUS3668</name>
</gene>
<evidence type="ECO:0000313" key="2">
    <source>
        <dbReference type="EMBL" id="CAG9095506.1"/>
    </source>
</evidence>
<keyword evidence="4" id="KW-1185">Reference proteome</keyword>
<evidence type="ECO:0000313" key="3">
    <source>
        <dbReference type="Proteomes" id="UP000095284"/>
    </source>
</evidence>
<evidence type="ECO:0000313" key="4">
    <source>
        <dbReference type="Proteomes" id="UP000659654"/>
    </source>
</evidence>
<sequence length="134" mass="14916">MANILKLSTRSSDLLQDKNSRPAIDSQLVNGTTMNKIVQSRTEGAPNRGANPPAHELLAQKNRMDTLEGMVNQRRLLGGTPQAEHFISELYSASQINRGPPGFSTGSRVHFDLLTGRDDRIGFSDYLNFEERFL</sequence>
<reference evidence="5" key="1">
    <citation type="submission" date="2016-11" db="UniProtKB">
        <authorList>
            <consortium name="WormBaseParasite"/>
        </authorList>
    </citation>
    <scope>IDENTIFICATION</scope>
</reference>
<dbReference type="EMBL" id="CAJFDI010000002">
    <property type="protein sequence ID" value="CAD5214715.1"/>
    <property type="molecule type" value="Genomic_DNA"/>
</dbReference>